<keyword evidence="2" id="KW-1185">Reference proteome</keyword>
<comment type="caution">
    <text evidence="1">The sequence shown here is derived from an EMBL/GenBank/DDBJ whole genome shotgun (WGS) entry which is preliminary data.</text>
</comment>
<feature type="non-terminal residue" evidence="1">
    <location>
        <position position="1"/>
    </location>
</feature>
<proteinExistence type="predicted"/>
<reference evidence="2" key="1">
    <citation type="journal article" date="2019" name="Int. J. Syst. Evol. Microbiol.">
        <title>The Global Catalogue of Microorganisms (GCM) 10K type strain sequencing project: providing services to taxonomists for standard genome sequencing and annotation.</title>
        <authorList>
            <consortium name="The Broad Institute Genomics Platform"/>
            <consortium name="The Broad Institute Genome Sequencing Center for Infectious Disease"/>
            <person name="Wu L."/>
            <person name="Ma J."/>
        </authorList>
    </citation>
    <scope>NUCLEOTIDE SEQUENCE [LARGE SCALE GENOMIC DNA]</scope>
    <source>
        <strain evidence="2">CCUG 59685</strain>
    </source>
</reference>
<evidence type="ECO:0000313" key="2">
    <source>
        <dbReference type="Proteomes" id="UP001597106"/>
    </source>
</evidence>
<name>A0ABW3GK36_9PROT</name>
<evidence type="ECO:0000313" key="1">
    <source>
        <dbReference type="EMBL" id="MFD0930966.1"/>
    </source>
</evidence>
<dbReference type="RefSeq" id="WP_379078016.1">
    <property type="nucleotide sequence ID" value="NZ_JBHTJW010000011.1"/>
</dbReference>
<sequence length="213" mass="20866">FNNAGTFVQDASGKQTSINTAFNNSGTVNVKSGTLSLSGGGTSTGSFDIQSGQTLEFAGGTHELTGSTITNAGTLRNSGATTNMQSSSLSGNGAIQVSGGALNINGAVNHTSQAVSVSGGELNFSGTGNLNTGSLDVSGGAFNSAANITTSSVSHTSGTIGGSGSLLTTVLNWFGYGSTQKGNGTTTVSGNATIGDGTNYSYHLLGDGDGTNR</sequence>
<dbReference type="EMBL" id="JBHTJW010000011">
    <property type="protein sequence ID" value="MFD0930966.1"/>
    <property type="molecule type" value="Genomic_DNA"/>
</dbReference>
<protein>
    <recommendedName>
        <fullName evidence="3">Autotransporter outer membrane beta-barrel domain-containing protein</fullName>
    </recommendedName>
</protein>
<organism evidence="1 2">
    <name type="scientific">Methylophilus glucosoxydans</name>
    <dbReference type="NCBI Taxonomy" id="752553"/>
    <lineage>
        <taxon>Bacteria</taxon>
        <taxon>Pseudomonadati</taxon>
        <taxon>Pseudomonadota</taxon>
        <taxon>Betaproteobacteria</taxon>
        <taxon>Nitrosomonadales</taxon>
        <taxon>Methylophilaceae</taxon>
        <taxon>Methylophilus</taxon>
    </lineage>
</organism>
<feature type="non-terminal residue" evidence="1">
    <location>
        <position position="213"/>
    </location>
</feature>
<gene>
    <name evidence="1" type="ORF">ACFQ1T_14375</name>
</gene>
<accession>A0ABW3GK36</accession>
<evidence type="ECO:0008006" key="3">
    <source>
        <dbReference type="Google" id="ProtNLM"/>
    </source>
</evidence>
<dbReference type="Proteomes" id="UP001597106">
    <property type="component" value="Unassembled WGS sequence"/>
</dbReference>